<gene>
    <name evidence="7" type="ORF">DFP99_1595</name>
</gene>
<reference evidence="7 8" key="1">
    <citation type="submission" date="2018-07" db="EMBL/GenBank/DDBJ databases">
        <title>Genomic Encyclopedia of Type Strains, Phase III (KMG-III): the genomes of soil and plant-associated and newly described type strains.</title>
        <authorList>
            <person name="Whitman W."/>
        </authorList>
    </citation>
    <scope>NUCLEOTIDE SEQUENCE [LARGE SCALE GENOMIC DNA]</scope>
    <source>
        <strain evidence="7 8">CECT 7031</strain>
    </source>
</reference>
<evidence type="ECO:0000256" key="4">
    <source>
        <dbReference type="ARBA" id="ARBA00022679"/>
    </source>
</evidence>
<comment type="caution">
    <text evidence="7">The sequence shown here is derived from an EMBL/GenBank/DDBJ whole genome shotgun (WGS) entry which is preliminary data.</text>
</comment>
<comment type="similarity">
    <text evidence="2">Belongs to the CDP-glycerol glycerophosphotransferase family.</text>
</comment>
<dbReference type="InterPro" id="IPR007554">
    <property type="entry name" value="Glycerophosphate_synth"/>
</dbReference>
<accession>A0A288Q9W8</accession>
<sequence length="1359" mass="156128">MGVKQKLMNGVNAIARASRKYLPQYYSARRPILSYYFFNFDNSKIQSQTILYETRDGQSITDSPLYIFLELVKNEKYHNWRHVWVLKDAVSEQEALVNVPLEFRDRIEIVRRDTIEYMKWLLEAEYVITNSTFQSFYAKRPGQTYINTWHGTPLKYMGYDIPGSKTSLKNVQRNFLMTDYLLSPNEHTTHIFADRYKLNGLYEGKILETGYPRNDVLQHRDETILRQLVVDGVQLNGKPIVLYTPTWKGTSITNPSGSMQQIVAEVNVIQAMNPDKQVLVKVHPYAYSMAKQEQNLVDILIPDQYDANRVLSVTDYLITDYSSIFFDFLVTGRPIFFYAWDKEQYDLYRGMYLEDSELPAPVMEDIHDIGKAIAEYSHNQPEYDALAQRMVAYDDGHVTERIVARIFEGNTTAITLGHELALPHDKPKVLIFTGGMVNNGITQSMINLSRNFDYEKYDLSIMTWDSTAAEKVANVNQLDERARLVYRFGRAALTTKEFFGDTLITRFGLQFWNKWLLPVKGYRRELYRLTGHVHYRAVIDFSGYSYNGAKLLAFSDAEKKSVYQHNDLWTDAHKVVKGKQANKHALLALFSIYRYFDRVVSVSEALSQINEVKLAKYLNPGSQTFVRNSMNISEGSANSEQSNTAIKQLNSDVYLNGDMLVGYARLDEIGQVDKIAKFAVVTDNIQAVAEITVQEQTYYKLIVDGLPSIWAINDNVFLVEHVHLISDQTTSLVGWVKPNKRRILAAPYGMDSEEVAVSRGRLLNNSFVKIIQIVQNTDGTYYRLDLPNVKSAWLNAKSVKLLKGRKLSLFQRFYNAVTTKKIETTYEPVHAVMWTDPSIDTYKEPLGLGRRSQKAHRSMLPLTYVYNRSITGAGEFYEILSAETKHVWANSREFTPVLLRTAFRNVEFDITEYINRSTWRNIIWLNGVVAGTDLQGNSVAINQYSQENDDWQAHKIDERLPFIGQQSFLLESKRTGRQVIVASSDILMINTRYFGQSFRDDKQQIKLARVRDFTNSIWLDVIYHLDEEQVEWVTDESQQILEQQKKLEDTMAKLGSEVLYPRTIEVASTTKQDVENYLAELQAEFAIDMTEVKTQVPATVHVNDNAQVIKKREHQGRYYIDDEISVNLFDQIDGTLVDRQVLENVFVQTSYVLTKGIVWYEIVFNGRTYFIKATDVEVFQVVDNETHVELEPNHINFVAMGRLSPEKNHTNLILAFKAVVERYGNAHLYILGDGAMRKALTELIRMLDLKANVHLVGYVTNTKEYLAATDFFVHPSYYEGQPMVLLEALEQSAIVIASNIKANIGVVGNQKFAYISNGVDANALADALNFSIEHVMYFEEFDTNRYNTSAVNDFVIKLL</sequence>
<keyword evidence="3" id="KW-1003">Cell membrane</keyword>
<dbReference type="InterPro" id="IPR043149">
    <property type="entry name" value="TagF_N"/>
</dbReference>
<evidence type="ECO:0000256" key="1">
    <source>
        <dbReference type="ARBA" id="ARBA00004202"/>
    </source>
</evidence>
<dbReference type="PANTHER" id="PTHR37316:SF3">
    <property type="entry name" value="TEICHOIC ACID GLYCEROL-PHOSPHATE TRANSFERASE"/>
    <property type="match status" value="1"/>
</dbReference>
<dbReference type="InterPro" id="IPR001296">
    <property type="entry name" value="Glyco_trans_1"/>
</dbReference>
<dbReference type="GO" id="GO:0016757">
    <property type="term" value="F:glycosyltransferase activity"/>
    <property type="evidence" value="ECO:0007669"/>
    <property type="project" value="InterPro"/>
</dbReference>
<dbReference type="Proteomes" id="UP000254912">
    <property type="component" value="Unassembled WGS sequence"/>
</dbReference>
<comment type="subcellular location">
    <subcellularLocation>
        <location evidence="1">Cell membrane</location>
        <topology evidence="1">Peripheral membrane protein</topology>
    </subcellularLocation>
</comment>
<dbReference type="Gene3D" id="3.40.50.12580">
    <property type="match status" value="1"/>
</dbReference>
<protein>
    <submittedName>
        <fullName evidence="7">CDP-glycerol glycerophosphotransferase (TagB/SpsB family)</fullName>
    </submittedName>
</protein>
<dbReference type="Pfam" id="PF13457">
    <property type="entry name" value="GW"/>
    <property type="match status" value="1"/>
</dbReference>
<dbReference type="EMBL" id="QRAS01000005">
    <property type="protein sequence ID" value="RDL01124.1"/>
    <property type="molecule type" value="Genomic_DNA"/>
</dbReference>
<evidence type="ECO:0000256" key="5">
    <source>
        <dbReference type="ARBA" id="ARBA00022944"/>
    </source>
</evidence>
<evidence type="ECO:0000313" key="7">
    <source>
        <dbReference type="EMBL" id="RDL01124.1"/>
    </source>
</evidence>
<name>A0A288Q9W8_9LACO</name>
<dbReference type="Pfam" id="PF00534">
    <property type="entry name" value="Glycos_transf_1"/>
    <property type="match status" value="1"/>
</dbReference>
<evidence type="ECO:0000256" key="3">
    <source>
        <dbReference type="ARBA" id="ARBA00022475"/>
    </source>
</evidence>
<keyword evidence="5" id="KW-0777">Teichoic acid biosynthesis</keyword>
<keyword evidence="6" id="KW-0472">Membrane</keyword>
<dbReference type="Gene3D" id="3.40.50.11820">
    <property type="match status" value="1"/>
</dbReference>
<dbReference type="InterPro" id="IPR043148">
    <property type="entry name" value="TagF_C"/>
</dbReference>
<dbReference type="RefSeq" id="WP_070230691.1">
    <property type="nucleotide sequence ID" value="NZ_BJYO01000007.1"/>
</dbReference>
<dbReference type="InterPro" id="IPR025987">
    <property type="entry name" value="GW_dom"/>
</dbReference>
<evidence type="ECO:0000313" key="8">
    <source>
        <dbReference type="Proteomes" id="UP000254912"/>
    </source>
</evidence>
<dbReference type="GO" id="GO:0005886">
    <property type="term" value="C:plasma membrane"/>
    <property type="evidence" value="ECO:0007669"/>
    <property type="project" value="UniProtKB-SubCell"/>
</dbReference>
<organism evidence="7 8">
    <name type="scientific">Weissella soli</name>
    <dbReference type="NCBI Taxonomy" id="155866"/>
    <lineage>
        <taxon>Bacteria</taxon>
        <taxon>Bacillati</taxon>
        <taxon>Bacillota</taxon>
        <taxon>Bacilli</taxon>
        <taxon>Lactobacillales</taxon>
        <taxon>Lactobacillaceae</taxon>
        <taxon>Weissella</taxon>
    </lineage>
</organism>
<dbReference type="GeneID" id="94546715"/>
<keyword evidence="8" id="KW-1185">Reference proteome</keyword>
<dbReference type="SUPFAM" id="SSF53756">
    <property type="entry name" value="UDP-Glycosyltransferase/glycogen phosphorylase"/>
    <property type="match status" value="2"/>
</dbReference>
<dbReference type="InterPro" id="IPR051612">
    <property type="entry name" value="Teichoic_Acid_Biosynth"/>
</dbReference>
<dbReference type="GO" id="GO:0019350">
    <property type="term" value="P:teichoic acid biosynthetic process"/>
    <property type="evidence" value="ECO:0007669"/>
    <property type="project" value="UniProtKB-KW"/>
</dbReference>
<dbReference type="KEGG" id="wso:WSWS_01531"/>
<proteinExistence type="inferred from homology"/>
<evidence type="ECO:0000256" key="6">
    <source>
        <dbReference type="ARBA" id="ARBA00023136"/>
    </source>
</evidence>
<dbReference type="GO" id="GO:0047355">
    <property type="term" value="F:CDP-glycerol glycerophosphotransferase activity"/>
    <property type="evidence" value="ECO:0007669"/>
    <property type="project" value="InterPro"/>
</dbReference>
<keyword evidence="4 7" id="KW-0808">Transferase</keyword>
<dbReference type="Pfam" id="PF04464">
    <property type="entry name" value="Glyphos_transf"/>
    <property type="match status" value="1"/>
</dbReference>
<dbReference type="Gene3D" id="3.40.50.2000">
    <property type="entry name" value="Glycogen Phosphorylase B"/>
    <property type="match status" value="1"/>
</dbReference>
<dbReference type="PANTHER" id="PTHR37316">
    <property type="entry name" value="TEICHOIC ACID GLYCEROL-PHOSPHATE PRIMASE"/>
    <property type="match status" value="1"/>
</dbReference>
<evidence type="ECO:0000256" key="2">
    <source>
        <dbReference type="ARBA" id="ARBA00010488"/>
    </source>
</evidence>